<dbReference type="InterPro" id="IPR007710">
    <property type="entry name" value="Nucleoside_deoxyribTrfase"/>
</dbReference>
<dbReference type="Proteomes" id="UP000184245">
    <property type="component" value="Unassembled WGS sequence"/>
</dbReference>
<proteinExistence type="predicted"/>
<dbReference type="RefSeq" id="WP_242946717.1">
    <property type="nucleotide sequence ID" value="NZ_FQVI01000002.1"/>
</dbReference>
<dbReference type="AlphaFoldDB" id="A0A1M4U1N2"/>
<evidence type="ECO:0000313" key="2">
    <source>
        <dbReference type="Proteomes" id="UP000184245"/>
    </source>
</evidence>
<keyword evidence="1" id="KW-0808">Transferase</keyword>
<dbReference type="InterPro" id="IPR051239">
    <property type="entry name" value="2'-dNMP_N-hydrolase"/>
</dbReference>
<gene>
    <name evidence="1" type="ORF">SAMN02745158_00690</name>
</gene>
<name>A0A1M4U1N2_9CLOT</name>
<dbReference type="STRING" id="1122155.SAMN02745158_00690"/>
<dbReference type="SUPFAM" id="SSF52309">
    <property type="entry name" value="N-(deoxy)ribosyltransferase-like"/>
    <property type="match status" value="2"/>
</dbReference>
<protein>
    <submittedName>
        <fullName evidence="1">Nucleoside 2-deoxyribosyltransferase</fullName>
    </submittedName>
</protein>
<reference evidence="1 2" key="1">
    <citation type="submission" date="2016-11" db="EMBL/GenBank/DDBJ databases">
        <authorList>
            <person name="Jaros S."/>
            <person name="Januszkiewicz K."/>
            <person name="Wedrychowicz H."/>
        </authorList>
    </citation>
    <scope>NUCLEOTIDE SEQUENCE [LARGE SCALE GENOMIC DNA]</scope>
    <source>
        <strain evidence="1 2">DSM 17459</strain>
    </source>
</reference>
<sequence>MHQYEMFNGEAIYIAGPECFYVNGYDSLGAMRKESEYYGFEVTLPNDNPLNLEHEDLRKNADEIFENCAKSMNASTVIIADLETFRGCEPDGGSIYEIGMAYARGIRCYGYTRDLRNMVHKYPLAVLKDGVVYDHDGRVLPYQDLPFSPCVMASCRVIEGDYSDCLKQLRLDIHEEQKDSVIRGRKKEAFVPGPTLEKQEKPVVYLAGPERYDSDAELLYEKRKALCESYGLQVFTPADDAPGVERIISGDPYLQAYNDFDRWQQHVRNCDIILANLNDFHGWEPNSDTSFECGMAWQLGKRCFGYMDSTEIMRKRIPHYGEDKNNKDIYGNDVENFNYPINLMFSSSMPILEGTFEQALEQMAEQLKKEGIL</sequence>
<evidence type="ECO:0000313" key="1">
    <source>
        <dbReference type="EMBL" id="SHE50711.1"/>
    </source>
</evidence>
<dbReference type="GO" id="GO:0070694">
    <property type="term" value="F:5-hydroxymethyl-dUMP N-hydrolase activity"/>
    <property type="evidence" value="ECO:0007669"/>
    <property type="project" value="TreeGrafter"/>
</dbReference>
<organism evidence="1 2">
    <name type="scientific">Lactonifactor longoviformis DSM 17459</name>
    <dbReference type="NCBI Taxonomy" id="1122155"/>
    <lineage>
        <taxon>Bacteria</taxon>
        <taxon>Bacillati</taxon>
        <taxon>Bacillota</taxon>
        <taxon>Clostridia</taxon>
        <taxon>Eubacteriales</taxon>
        <taxon>Clostridiaceae</taxon>
        <taxon>Lactonifactor</taxon>
    </lineage>
</organism>
<dbReference type="PANTHER" id="PTHR15364">
    <property type="entry name" value="2'-DEOXYNUCLEOSIDE 5'-PHOSPHATE N-HYDROLASE 1"/>
    <property type="match status" value="1"/>
</dbReference>
<dbReference type="GO" id="GO:0016740">
    <property type="term" value="F:transferase activity"/>
    <property type="evidence" value="ECO:0007669"/>
    <property type="project" value="UniProtKB-KW"/>
</dbReference>
<dbReference type="EMBL" id="FQVI01000002">
    <property type="protein sequence ID" value="SHE50711.1"/>
    <property type="molecule type" value="Genomic_DNA"/>
</dbReference>
<keyword evidence="2" id="KW-1185">Reference proteome</keyword>
<dbReference type="Pfam" id="PF05014">
    <property type="entry name" value="Nuc_deoxyrib_tr"/>
    <property type="match status" value="2"/>
</dbReference>
<accession>A0A1M4U1N2</accession>
<dbReference type="Gene3D" id="3.40.50.450">
    <property type="match status" value="2"/>
</dbReference>
<dbReference type="GO" id="GO:0009159">
    <property type="term" value="P:deoxyribonucleoside monophosphate catabolic process"/>
    <property type="evidence" value="ECO:0007669"/>
    <property type="project" value="TreeGrafter"/>
</dbReference>
<dbReference type="PANTHER" id="PTHR15364:SF0">
    <property type="entry name" value="2'-DEOXYNUCLEOSIDE 5'-PHOSPHATE N-HYDROLASE 1"/>
    <property type="match status" value="1"/>
</dbReference>